<keyword evidence="1" id="KW-1133">Transmembrane helix</keyword>
<reference evidence="3" key="1">
    <citation type="journal article" date="2019" name="Int. J. Syst. Evol. Microbiol.">
        <title>The Global Catalogue of Microorganisms (GCM) 10K type strain sequencing project: providing services to taxonomists for standard genome sequencing and annotation.</title>
        <authorList>
            <consortium name="The Broad Institute Genomics Platform"/>
            <consortium name="The Broad Institute Genome Sequencing Center for Infectious Disease"/>
            <person name="Wu L."/>
            <person name="Ma J."/>
        </authorList>
    </citation>
    <scope>NUCLEOTIDE SEQUENCE [LARGE SCALE GENOMIC DNA]</scope>
    <source>
        <strain evidence="3">CCUG 39402</strain>
    </source>
</reference>
<sequence length="170" mass="18885">MSTDRSDKLHSDWRTSTEKFDYFILGVICALCAFVAQSYKPTKLALNPALLELVALLTLVLAIVAGFRRIEQTLLVTVLNSRKLHALEARGGMVAKMQDSRTLINEATGQIFTPDEAIKRVQELTNTVQAIKPTLEIAKDAAHRQYKTRNALALIGFLLLLAARVWSAYA</sequence>
<evidence type="ECO:0008006" key="4">
    <source>
        <dbReference type="Google" id="ProtNLM"/>
    </source>
</evidence>
<protein>
    <recommendedName>
        <fullName evidence="4">Chemotaxis protein</fullName>
    </recommendedName>
</protein>
<keyword evidence="1" id="KW-0472">Membrane</keyword>
<proteinExistence type="predicted"/>
<dbReference type="Proteomes" id="UP001596270">
    <property type="component" value="Unassembled WGS sequence"/>
</dbReference>
<evidence type="ECO:0000313" key="3">
    <source>
        <dbReference type="Proteomes" id="UP001596270"/>
    </source>
</evidence>
<dbReference type="EMBL" id="JBHSRS010000018">
    <property type="protein sequence ID" value="MFC6281867.1"/>
    <property type="molecule type" value="Genomic_DNA"/>
</dbReference>
<name>A0ABW1TYL6_9BURK</name>
<accession>A0ABW1TYL6</accession>
<dbReference type="RefSeq" id="WP_371438534.1">
    <property type="nucleotide sequence ID" value="NZ_JBHSRS010000018.1"/>
</dbReference>
<gene>
    <name evidence="2" type="ORF">ACFQND_11545</name>
</gene>
<evidence type="ECO:0000256" key="1">
    <source>
        <dbReference type="SAM" id="Phobius"/>
    </source>
</evidence>
<comment type="caution">
    <text evidence="2">The sequence shown here is derived from an EMBL/GenBank/DDBJ whole genome shotgun (WGS) entry which is preliminary data.</text>
</comment>
<feature type="transmembrane region" description="Helical" evidence="1">
    <location>
        <begin position="45"/>
        <end position="67"/>
    </location>
</feature>
<feature type="transmembrane region" description="Helical" evidence="1">
    <location>
        <begin position="151"/>
        <end position="169"/>
    </location>
</feature>
<keyword evidence="1" id="KW-0812">Transmembrane</keyword>
<keyword evidence="3" id="KW-1185">Reference proteome</keyword>
<feature type="transmembrane region" description="Helical" evidence="1">
    <location>
        <begin position="20"/>
        <end position="39"/>
    </location>
</feature>
<evidence type="ECO:0000313" key="2">
    <source>
        <dbReference type="EMBL" id="MFC6281867.1"/>
    </source>
</evidence>
<organism evidence="2 3">
    <name type="scientific">Polaromonas aquatica</name>
    <dbReference type="NCBI Taxonomy" id="332657"/>
    <lineage>
        <taxon>Bacteria</taxon>
        <taxon>Pseudomonadati</taxon>
        <taxon>Pseudomonadota</taxon>
        <taxon>Betaproteobacteria</taxon>
        <taxon>Burkholderiales</taxon>
        <taxon>Comamonadaceae</taxon>
        <taxon>Polaromonas</taxon>
    </lineage>
</organism>